<gene>
    <name evidence="2" type="ORF">HNQ08_005112</name>
</gene>
<accession>A0A7W8NGX8</accession>
<sequence length="63" mass="6441">MLLGSAAVLAAAVCCVSNTLLVAGLVVGGLGGVLSLLTGWLAVPFLLIGLLLLGRAQWLRRRL</sequence>
<reference evidence="2 3" key="1">
    <citation type="submission" date="2020-08" db="EMBL/GenBank/DDBJ databases">
        <title>Genomic Encyclopedia of Type Strains, Phase IV (KMG-IV): sequencing the most valuable type-strain genomes for metagenomic binning, comparative biology and taxonomic classification.</title>
        <authorList>
            <person name="Goeker M."/>
        </authorList>
    </citation>
    <scope>NUCLEOTIDE SEQUENCE [LARGE SCALE GENOMIC DNA]</scope>
    <source>
        <strain evidence="2 3">DSM 27939</strain>
    </source>
</reference>
<feature type="transmembrane region" description="Helical" evidence="1">
    <location>
        <begin position="33"/>
        <end position="53"/>
    </location>
</feature>
<dbReference type="RefSeq" id="WP_184137886.1">
    <property type="nucleotide sequence ID" value="NZ_JACHFL010000025.1"/>
</dbReference>
<name>A0A7W8NGX8_9DEIO</name>
<keyword evidence="1" id="KW-1133">Transmembrane helix</keyword>
<comment type="caution">
    <text evidence="2">The sequence shown here is derived from an EMBL/GenBank/DDBJ whole genome shotgun (WGS) entry which is preliminary data.</text>
</comment>
<protein>
    <submittedName>
        <fullName evidence="2">Uncharacterized protein</fullName>
    </submittedName>
</protein>
<evidence type="ECO:0000313" key="3">
    <source>
        <dbReference type="Proteomes" id="UP000552709"/>
    </source>
</evidence>
<evidence type="ECO:0000313" key="2">
    <source>
        <dbReference type="EMBL" id="MBB5365986.1"/>
    </source>
</evidence>
<dbReference type="EMBL" id="JACHFL010000025">
    <property type="protein sequence ID" value="MBB5365986.1"/>
    <property type="molecule type" value="Genomic_DNA"/>
</dbReference>
<keyword evidence="1" id="KW-0472">Membrane</keyword>
<proteinExistence type="predicted"/>
<organism evidence="2 3">
    <name type="scientific">Deinococcus humi</name>
    <dbReference type="NCBI Taxonomy" id="662880"/>
    <lineage>
        <taxon>Bacteria</taxon>
        <taxon>Thermotogati</taxon>
        <taxon>Deinococcota</taxon>
        <taxon>Deinococci</taxon>
        <taxon>Deinococcales</taxon>
        <taxon>Deinococcaceae</taxon>
        <taxon>Deinococcus</taxon>
    </lineage>
</organism>
<keyword evidence="1" id="KW-0812">Transmembrane</keyword>
<evidence type="ECO:0000256" key="1">
    <source>
        <dbReference type="SAM" id="Phobius"/>
    </source>
</evidence>
<keyword evidence="3" id="KW-1185">Reference proteome</keyword>
<dbReference type="AlphaFoldDB" id="A0A7W8NGX8"/>
<dbReference type="Proteomes" id="UP000552709">
    <property type="component" value="Unassembled WGS sequence"/>
</dbReference>